<reference evidence="2" key="1">
    <citation type="submission" date="2018-04" db="EMBL/GenBank/DDBJ databases">
        <title>Whole genome sequencing of Hypsizygus marmoreus.</title>
        <authorList>
            <person name="Choi I.-G."/>
            <person name="Min B."/>
            <person name="Kim J.-G."/>
            <person name="Kim S."/>
            <person name="Oh Y.-L."/>
            <person name="Kong W.-S."/>
            <person name="Park H."/>
            <person name="Jeong J."/>
            <person name="Song E.-S."/>
        </authorList>
    </citation>
    <scope>NUCLEOTIDE SEQUENCE [LARGE SCALE GENOMIC DNA]</scope>
    <source>
        <strain evidence="2">51987-8</strain>
    </source>
</reference>
<name>A0A369J3M6_HYPMA</name>
<dbReference type="AlphaFoldDB" id="A0A369J3M6"/>
<dbReference type="PRINTS" id="PR00081">
    <property type="entry name" value="GDHRDH"/>
</dbReference>
<comment type="caution">
    <text evidence="2">The sequence shown here is derived from an EMBL/GenBank/DDBJ whole genome shotgun (WGS) entry which is preliminary data.</text>
</comment>
<dbReference type="InterPro" id="IPR036291">
    <property type="entry name" value="NAD(P)-bd_dom_sf"/>
</dbReference>
<dbReference type="OrthoDB" id="542013at2759"/>
<dbReference type="STRING" id="39966.A0A369J3M6"/>
<organism evidence="2 3">
    <name type="scientific">Hypsizygus marmoreus</name>
    <name type="common">White beech mushroom</name>
    <name type="synonym">Agaricus marmoreus</name>
    <dbReference type="NCBI Taxonomy" id="39966"/>
    <lineage>
        <taxon>Eukaryota</taxon>
        <taxon>Fungi</taxon>
        <taxon>Dikarya</taxon>
        <taxon>Basidiomycota</taxon>
        <taxon>Agaricomycotina</taxon>
        <taxon>Agaricomycetes</taxon>
        <taxon>Agaricomycetidae</taxon>
        <taxon>Agaricales</taxon>
        <taxon>Tricholomatineae</taxon>
        <taxon>Lyophyllaceae</taxon>
        <taxon>Hypsizygus</taxon>
    </lineage>
</organism>
<gene>
    <name evidence="2" type="primary">WWOX</name>
    <name evidence="2" type="ORF">Hypma_003634</name>
</gene>
<dbReference type="InParanoid" id="A0A369J3M6"/>
<evidence type="ECO:0000313" key="2">
    <source>
        <dbReference type="EMBL" id="RDB15750.1"/>
    </source>
</evidence>
<sequence length="347" mass="38162">MGRLTFSGFVYDQWTKVPPVATADLTGKTVMVIGANTGLGFEAAKHFARMSPGRLILGCRSPQRGEAAIEKLKQETGYTSSELWIIDLAQFSSVIAFADKFENDGGRLDILVENAACAPTSVYSGTVDGWETALQVNYLSLSLLALRLLPRMVQTSQDHSTKPRLVVVTSEVHFLANPDKKLLDAPHTLRTLGNEEYCTSSILAARYNDSKLLNVFFFRALNDRLPVSSNSVIVNGVNPGYCYSELRRSFTGVRAALDWLMEKALARTTEEGSRMLVYSAVGGEEDGEELRGEYISSAKVAEASDFVISEEGGIVQNKIWEEMLEILSEVDHKVHHTVNKYLAGPGK</sequence>
<evidence type="ECO:0000313" key="3">
    <source>
        <dbReference type="Proteomes" id="UP000076154"/>
    </source>
</evidence>
<keyword evidence="1" id="KW-0560">Oxidoreductase</keyword>
<dbReference type="InterPro" id="IPR002347">
    <property type="entry name" value="SDR_fam"/>
</dbReference>
<dbReference type="PANTHER" id="PTHR43157">
    <property type="entry name" value="PHOSPHATIDYLINOSITOL-GLYCAN BIOSYNTHESIS CLASS F PROTEIN-RELATED"/>
    <property type="match status" value="1"/>
</dbReference>
<proteinExistence type="predicted"/>
<keyword evidence="3" id="KW-1185">Reference proteome</keyword>
<protein>
    <submittedName>
        <fullName evidence="2">WW domain-containing oxidoreductase</fullName>
    </submittedName>
</protein>
<dbReference type="Gene3D" id="3.40.50.720">
    <property type="entry name" value="NAD(P)-binding Rossmann-like Domain"/>
    <property type="match status" value="1"/>
</dbReference>
<dbReference type="EMBL" id="LUEZ02000138">
    <property type="protein sequence ID" value="RDB15750.1"/>
    <property type="molecule type" value="Genomic_DNA"/>
</dbReference>
<accession>A0A369J3M6</accession>
<dbReference type="PANTHER" id="PTHR43157:SF31">
    <property type="entry name" value="PHOSPHATIDYLINOSITOL-GLYCAN BIOSYNTHESIS CLASS F PROTEIN"/>
    <property type="match status" value="1"/>
</dbReference>
<dbReference type="GO" id="GO:0016491">
    <property type="term" value="F:oxidoreductase activity"/>
    <property type="evidence" value="ECO:0007669"/>
    <property type="project" value="UniProtKB-KW"/>
</dbReference>
<dbReference type="SUPFAM" id="SSF51735">
    <property type="entry name" value="NAD(P)-binding Rossmann-fold domains"/>
    <property type="match status" value="1"/>
</dbReference>
<dbReference type="Proteomes" id="UP000076154">
    <property type="component" value="Unassembled WGS sequence"/>
</dbReference>
<dbReference type="Pfam" id="PF00106">
    <property type="entry name" value="adh_short"/>
    <property type="match status" value="1"/>
</dbReference>
<evidence type="ECO:0000256" key="1">
    <source>
        <dbReference type="ARBA" id="ARBA00023002"/>
    </source>
</evidence>